<dbReference type="PRINTS" id="PR01437">
    <property type="entry name" value="NUOXDRDTASE4"/>
</dbReference>
<dbReference type="NCBIfam" id="TIGR01972">
    <property type="entry name" value="NDH_I_M"/>
    <property type="match status" value="1"/>
</dbReference>
<feature type="transmembrane region" description="Helical" evidence="16">
    <location>
        <begin position="309"/>
        <end position="330"/>
    </location>
</feature>
<dbReference type="GO" id="GO:0015990">
    <property type="term" value="P:electron transport coupled proton transport"/>
    <property type="evidence" value="ECO:0007669"/>
    <property type="project" value="TreeGrafter"/>
</dbReference>
<evidence type="ECO:0000313" key="19">
    <source>
        <dbReference type="EMBL" id="QSH39836.1"/>
    </source>
</evidence>
<keyword evidence="7 16" id="KW-0812">Transmembrane</keyword>
<evidence type="ECO:0000256" key="12">
    <source>
        <dbReference type="ARBA" id="ARBA00023075"/>
    </source>
</evidence>
<evidence type="ECO:0000256" key="11">
    <source>
        <dbReference type="ARBA" id="ARBA00023027"/>
    </source>
</evidence>
<feature type="transmembrane region" description="Helical" evidence="16">
    <location>
        <begin position="259"/>
        <end position="278"/>
    </location>
</feature>
<feature type="transmembrane region" description="Helical" evidence="16">
    <location>
        <begin position="223"/>
        <end position="244"/>
    </location>
</feature>
<feature type="transmembrane region" description="Helical" evidence="16">
    <location>
        <begin position="21"/>
        <end position="43"/>
    </location>
</feature>
<evidence type="ECO:0000256" key="15">
    <source>
        <dbReference type="ARBA" id="ARBA00049551"/>
    </source>
</evidence>
<evidence type="ECO:0000256" key="7">
    <source>
        <dbReference type="ARBA" id="ARBA00022692"/>
    </source>
</evidence>
<dbReference type="RefSeq" id="YP_010172268.1">
    <property type="nucleotide sequence ID" value="NC_057634.1"/>
</dbReference>
<comment type="catalytic activity">
    <reaction evidence="15 16">
        <text>a ubiquinone + NADH + 5 H(+)(in) = a ubiquinol + NAD(+) + 4 H(+)(out)</text>
        <dbReference type="Rhea" id="RHEA:29091"/>
        <dbReference type="Rhea" id="RHEA-COMP:9565"/>
        <dbReference type="Rhea" id="RHEA-COMP:9566"/>
        <dbReference type="ChEBI" id="CHEBI:15378"/>
        <dbReference type="ChEBI" id="CHEBI:16389"/>
        <dbReference type="ChEBI" id="CHEBI:17976"/>
        <dbReference type="ChEBI" id="CHEBI:57540"/>
        <dbReference type="ChEBI" id="CHEBI:57945"/>
        <dbReference type="EC" id="7.1.1.2"/>
    </reaction>
</comment>
<evidence type="ECO:0000256" key="5">
    <source>
        <dbReference type="ARBA" id="ARBA00022448"/>
    </source>
</evidence>
<evidence type="ECO:0000256" key="10">
    <source>
        <dbReference type="ARBA" id="ARBA00022989"/>
    </source>
</evidence>
<dbReference type="AlphaFoldDB" id="A0A897Z410"/>
<evidence type="ECO:0000256" key="6">
    <source>
        <dbReference type="ARBA" id="ARBA00022660"/>
    </source>
</evidence>
<keyword evidence="10 16" id="KW-1133">Transmembrane helix</keyword>
<dbReference type="Pfam" id="PF01059">
    <property type="entry name" value="Oxidored_q5_N"/>
    <property type="match status" value="1"/>
</dbReference>
<evidence type="ECO:0000256" key="16">
    <source>
        <dbReference type="RuleBase" id="RU003297"/>
    </source>
</evidence>
<dbReference type="InterPro" id="IPR010227">
    <property type="entry name" value="NADH_Q_OxRdtase_chainM/4"/>
</dbReference>
<geneLocation type="mitochondrion" evidence="19"/>
<keyword evidence="13 16" id="KW-0496">Mitochondrion</keyword>
<feature type="transmembrane region" description="Helical" evidence="16">
    <location>
        <begin position="434"/>
        <end position="455"/>
    </location>
</feature>
<feature type="domain" description="NADH:ubiquinone oxidoreductase chain 4 N-terminal" evidence="18">
    <location>
        <begin position="1"/>
        <end position="109"/>
    </location>
</feature>
<dbReference type="GO" id="GO:0003954">
    <property type="term" value="F:NADH dehydrogenase activity"/>
    <property type="evidence" value="ECO:0007669"/>
    <property type="project" value="TreeGrafter"/>
</dbReference>
<feature type="transmembrane region" description="Helical" evidence="16">
    <location>
        <begin position="63"/>
        <end position="82"/>
    </location>
</feature>
<evidence type="ECO:0000256" key="3">
    <source>
        <dbReference type="ARBA" id="ARBA00012944"/>
    </source>
</evidence>
<keyword evidence="8" id="KW-1278">Translocase</keyword>
<dbReference type="InterPro" id="IPR000260">
    <property type="entry name" value="NADH4_N"/>
</dbReference>
<evidence type="ECO:0000259" key="17">
    <source>
        <dbReference type="Pfam" id="PF00361"/>
    </source>
</evidence>
<keyword evidence="9 16" id="KW-0249">Electron transport</keyword>
<comment type="similarity">
    <text evidence="2 16">Belongs to the complex I subunit 4 family.</text>
</comment>
<evidence type="ECO:0000256" key="13">
    <source>
        <dbReference type="ARBA" id="ARBA00023128"/>
    </source>
</evidence>
<reference evidence="19" key="1">
    <citation type="submission" date="2020-07" db="EMBL/GenBank/DDBJ databases">
        <authorList>
            <person name="Zandberg J.D."/>
            <person name="Spencer P.B.S."/>
            <person name="Reeve W.G."/>
        </authorList>
    </citation>
    <scope>NUCLEOTIDE SEQUENCE</scope>
</reference>
<accession>A0A897Z410</accession>
<gene>
    <name evidence="19" type="primary">ND4</name>
</gene>
<keyword evidence="11 16" id="KW-0520">NAD</keyword>
<feature type="transmembrane region" description="Helical" evidence="16">
    <location>
        <begin position="194"/>
        <end position="216"/>
    </location>
</feature>
<evidence type="ECO:0000256" key="8">
    <source>
        <dbReference type="ARBA" id="ARBA00022967"/>
    </source>
</evidence>
<dbReference type="GO" id="GO:0048039">
    <property type="term" value="F:ubiquinone binding"/>
    <property type="evidence" value="ECO:0007669"/>
    <property type="project" value="TreeGrafter"/>
</dbReference>
<comment type="subcellular location">
    <subcellularLocation>
        <location evidence="1 16">Mitochondrion membrane</location>
        <topology evidence="1 16">Multi-pass membrane protein</topology>
    </subcellularLocation>
</comment>
<feature type="transmembrane region" description="Helical" evidence="16">
    <location>
        <begin position="145"/>
        <end position="167"/>
    </location>
</feature>
<comment type="function">
    <text evidence="16">Core subunit of the mitochondrial membrane respiratory chain NADH dehydrogenase (Complex I) which catalyzes electron transfer from NADH through the respiratory chain, using ubiquinone as an electron acceptor. Essential for the catalytic activity and assembly of complex I.</text>
</comment>
<dbReference type="CTD" id="4538"/>
<dbReference type="InterPro" id="IPR001750">
    <property type="entry name" value="ND/Mrp_TM"/>
</dbReference>
<keyword evidence="6 16" id="KW-0679">Respiratory chain</keyword>
<dbReference type="InterPro" id="IPR003918">
    <property type="entry name" value="NADH_UbQ_OxRdtase"/>
</dbReference>
<name>A0A897Z410_DASCR</name>
<dbReference type="PANTHER" id="PTHR43507:SF20">
    <property type="entry name" value="NADH-UBIQUINONE OXIDOREDUCTASE CHAIN 4"/>
    <property type="match status" value="1"/>
</dbReference>
<feature type="domain" description="NADH:quinone oxidoreductase/Mrp antiporter transmembrane" evidence="17">
    <location>
        <begin position="112"/>
        <end position="403"/>
    </location>
</feature>
<dbReference type="GO" id="GO:0008137">
    <property type="term" value="F:NADH dehydrogenase (ubiquinone) activity"/>
    <property type="evidence" value="ECO:0007669"/>
    <property type="project" value="UniProtKB-UniRule"/>
</dbReference>
<sequence length="459" mass="51671">MLKILVSTFMLIPLTWYSKKSWIWINTTTHSFIISVWSLTLLYHHSDLGYNYNSSFSLDSLSGPLLVLSCWLLPLMIIASQNHLTHEPLVRKKIYLTTLIILQLSLIMAFTSSELIMFYILFETTLIPTLIIITRWGSQNERLNAGLYFLFYTLVGSLPLLVALLYLHNNLGSLHMLTMTLVSPTLDTSMSTSLLWYACMMAFMVKMPLYGLHLWLPKAHVEAPIAGSMVLAAILLKLGGYGIMRITAFTEPVTSTMCYPFMILSLWGMIMTSSICLRQTDLKSLIAYSSVSHMALVIIAALMQSPMGFMGATVLMIAHGLTSSMLFCLANTNYERVHSRTLILTRGLQTILPLMCAWWLLASLANLAQPPSINLLGELVVIMTSFSWSNFSLILLGINTVITALYSLFMLITSQRGKFTHHMHPIKPTFTREHTLMVLHLLPLLIITISPKFILGITY</sequence>
<dbReference type="PANTHER" id="PTHR43507">
    <property type="entry name" value="NADH-UBIQUINONE OXIDOREDUCTASE CHAIN 4"/>
    <property type="match status" value="1"/>
</dbReference>
<evidence type="ECO:0000256" key="2">
    <source>
        <dbReference type="ARBA" id="ARBA00009025"/>
    </source>
</evidence>
<feature type="transmembrane region" description="Helical" evidence="16">
    <location>
        <begin position="94"/>
        <end position="110"/>
    </location>
</feature>
<keyword evidence="12 16" id="KW-0830">Ubiquinone</keyword>
<dbReference type="Pfam" id="PF00361">
    <property type="entry name" value="Proton_antipo_M"/>
    <property type="match status" value="1"/>
</dbReference>
<proteinExistence type="inferred from homology"/>
<feature type="transmembrane region" description="Helical" evidence="16">
    <location>
        <begin position="285"/>
        <end position="303"/>
    </location>
</feature>
<dbReference type="EC" id="7.1.1.2" evidence="3 16"/>
<dbReference type="GO" id="GO:0031966">
    <property type="term" value="C:mitochondrial membrane"/>
    <property type="evidence" value="ECO:0007669"/>
    <property type="project" value="UniProtKB-SubCell"/>
</dbReference>
<dbReference type="GeneID" id="67281500"/>
<feature type="transmembrane region" description="Helical" evidence="16">
    <location>
        <begin position="116"/>
        <end position="133"/>
    </location>
</feature>
<evidence type="ECO:0000259" key="18">
    <source>
        <dbReference type="Pfam" id="PF01059"/>
    </source>
</evidence>
<feature type="transmembrane region" description="Helical" evidence="16">
    <location>
        <begin position="388"/>
        <end position="413"/>
    </location>
</feature>
<dbReference type="GO" id="GO:0042773">
    <property type="term" value="P:ATP synthesis coupled electron transport"/>
    <property type="evidence" value="ECO:0007669"/>
    <property type="project" value="InterPro"/>
</dbReference>
<evidence type="ECO:0000256" key="14">
    <source>
        <dbReference type="ARBA" id="ARBA00023136"/>
    </source>
</evidence>
<protein>
    <recommendedName>
        <fullName evidence="4 16">NADH-ubiquinone oxidoreductase chain 4</fullName>
        <ecNumber evidence="3 16">7.1.1.2</ecNumber>
    </recommendedName>
</protein>
<keyword evidence="14 16" id="KW-0472">Membrane</keyword>
<evidence type="ECO:0000256" key="1">
    <source>
        <dbReference type="ARBA" id="ARBA00004225"/>
    </source>
</evidence>
<evidence type="ECO:0000256" key="4">
    <source>
        <dbReference type="ARBA" id="ARBA00021006"/>
    </source>
</evidence>
<dbReference type="EMBL" id="MT762173">
    <property type="protein sequence ID" value="QSH39836.1"/>
    <property type="molecule type" value="Genomic_DNA"/>
</dbReference>
<evidence type="ECO:0000256" key="9">
    <source>
        <dbReference type="ARBA" id="ARBA00022982"/>
    </source>
</evidence>
<keyword evidence="5 16" id="KW-0813">Transport</keyword>
<organism evidence="19">
    <name type="scientific">Dasycercus cristicauda</name>
    <name type="common">Crest-tailed mulgara</name>
    <dbReference type="NCBI Taxonomy" id="32542"/>
    <lineage>
        <taxon>Eukaryota</taxon>
        <taxon>Metazoa</taxon>
        <taxon>Chordata</taxon>
        <taxon>Craniata</taxon>
        <taxon>Vertebrata</taxon>
        <taxon>Euteleostomi</taxon>
        <taxon>Mammalia</taxon>
        <taxon>Metatheria</taxon>
        <taxon>Dasyuromorphia</taxon>
        <taxon>Dasyuridae</taxon>
        <taxon>Dasycercus</taxon>
    </lineage>
</organism>